<gene>
    <name evidence="1" type="ORF">MINT15_35070</name>
</gene>
<comment type="caution">
    <text evidence="1">The sequence shown here is derived from an EMBL/GenBank/DDBJ whole genome shotgun (WGS) entry which is preliminary data.</text>
</comment>
<reference evidence="1 2" key="1">
    <citation type="submission" date="2014-10" db="EMBL/GenBank/DDBJ databases">
        <title>Genome sequence of Micropolyspora internatus JCM3315.</title>
        <authorList>
            <person name="Shin S.-K."/>
            <person name="Yi H."/>
        </authorList>
    </citation>
    <scope>NUCLEOTIDE SEQUENCE [LARGE SCALE GENOMIC DNA]</scope>
    <source>
        <strain evidence="1 2">JCM 3315</strain>
    </source>
</reference>
<dbReference type="EMBL" id="JRZE01000006">
    <property type="protein sequence ID" value="KHF43305.1"/>
    <property type="molecule type" value="Genomic_DNA"/>
</dbReference>
<proteinExistence type="predicted"/>
<dbReference type="RefSeq" id="WP_015786387.1">
    <property type="nucleotide sequence ID" value="NZ_FOWS01000001.1"/>
</dbReference>
<protein>
    <submittedName>
        <fullName evidence="1">Uncharacterized protein</fullName>
    </submittedName>
</protein>
<dbReference type="AlphaFoldDB" id="A0A837D7W4"/>
<organism evidence="1 2">
    <name type="scientific">Saccharomonospora viridis</name>
    <dbReference type="NCBI Taxonomy" id="1852"/>
    <lineage>
        <taxon>Bacteria</taxon>
        <taxon>Bacillati</taxon>
        <taxon>Actinomycetota</taxon>
        <taxon>Actinomycetes</taxon>
        <taxon>Pseudonocardiales</taxon>
        <taxon>Pseudonocardiaceae</taxon>
        <taxon>Saccharomonospora</taxon>
    </lineage>
</organism>
<name>A0A837D7W4_9PSEU</name>
<dbReference type="Proteomes" id="UP000030848">
    <property type="component" value="Unassembled WGS sequence"/>
</dbReference>
<evidence type="ECO:0000313" key="1">
    <source>
        <dbReference type="EMBL" id="KHF43305.1"/>
    </source>
</evidence>
<dbReference type="OrthoDB" id="3557068at2"/>
<sequence>MTTVRDLALLDRMSRAARALGIITAEFRVCQVYGEDLNPDTLREIGESLRSLGEALLARAAELDTTPPELLGRCALCGTEPVACPHAEAWMVESHFCVDCIDHCLSDARHGHWCPVDAFAHAQETGSRGRGDA</sequence>
<accession>A0A837D7W4</accession>
<evidence type="ECO:0000313" key="2">
    <source>
        <dbReference type="Proteomes" id="UP000030848"/>
    </source>
</evidence>